<dbReference type="KEGG" id="mlr:MELLADRAFT_109420"/>
<keyword evidence="3 8" id="KW-0813">Transport</keyword>
<dbReference type="eggNOG" id="KOG4253">
    <property type="taxonomic scope" value="Eukaryota"/>
</dbReference>
<comment type="similarity">
    <text evidence="2 8">Belongs to the WRB/GET1 family.</text>
</comment>
<evidence type="ECO:0000256" key="1">
    <source>
        <dbReference type="ARBA" id="ARBA00004477"/>
    </source>
</evidence>
<dbReference type="InParanoid" id="F4RWF0"/>
<reference evidence="12" key="1">
    <citation type="journal article" date="2011" name="Proc. Natl. Acad. Sci. U.S.A.">
        <title>Obligate biotrophy features unraveled by the genomic analysis of rust fungi.</title>
        <authorList>
            <person name="Duplessis S."/>
            <person name="Cuomo C.A."/>
            <person name="Lin Y.-C."/>
            <person name="Aerts A."/>
            <person name="Tisserant E."/>
            <person name="Veneault-Fourrey C."/>
            <person name="Joly D.L."/>
            <person name="Hacquard S."/>
            <person name="Amselem J."/>
            <person name="Cantarel B.L."/>
            <person name="Chiu R."/>
            <person name="Coutinho P.M."/>
            <person name="Feau N."/>
            <person name="Field M."/>
            <person name="Frey P."/>
            <person name="Gelhaye E."/>
            <person name="Goldberg J."/>
            <person name="Grabherr M.G."/>
            <person name="Kodira C.D."/>
            <person name="Kohler A."/>
            <person name="Kuees U."/>
            <person name="Lindquist E.A."/>
            <person name="Lucas S.M."/>
            <person name="Mago R."/>
            <person name="Mauceli E."/>
            <person name="Morin E."/>
            <person name="Murat C."/>
            <person name="Pangilinan J.L."/>
            <person name="Park R."/>
            <person name="Pearson M."/>
            <person name="Quesneville H."/>
            <person name="Rouhier N."/>
            <person name="Sakthikumar S."/>
            <person name="Salamov A.A."/>
            <person name="Schmutz J."/>
            <person name="Selles B."/>
            <person name="Shapiro H."/>
            <person name="Tanguay P."/>
            <person name="Tuskan G.A."/>
            <person name="Henrissat B."/>
            <person name="Van de Peer Y."/>
            <person name="Rouze P."/>
            <person name="Ellis J.G."/>
            <person name="Dodds P.N."/>
            <person name="Schein J.E."/>
            <person name="Zhong S."/>
            <person name="Hamelin R.C."/>
            <person name="Grigoriev I.V."/>
            <person name="Szabo L.J."/>
            <person name="Martin F."/>
        </authorList>
    </citation>
    <scope>NUCLEOTIDE SEQUENCE [LARGE SCALE GENOMIC DNA]</scope>
    <source>
        <strain evidence="12">98AG31 / pathotype 3-4-7</strain>
    </source>
</reference>
<evidence type="ECO:0000313" key="12">
    <source>
        <dbReference type="Proteomes" id="UP000001072"/>
    </source>
</evidence>
<dbReference type="GO" id="GO:0005789">
    <property type="term" value="C:endoplasmic reticulum membrane"/>
    <property type="evidence" value="ECO:0007669"/>
    <property type="project" value="UniProtKB-SubCell"/>
</dbReference>
<evidence type="ECO:0000256" key="8">
    <source>
        <dbReference type="HAMAP-Rule" id="MF_03113"/>
    </source>
</evidence>
<dbReference type="PANTHER" id="PTHR42650">
    <property type="entry name" value="TAIL-ANCHORED PROTEIN INSERTION RECEPTOR WRB"/>
    <property type="match status" value="1"/>
</dbReference>
<keyword evidence="7 8" id="KW-0472">Membrane</keyword>
<evidence type="ECO:0000256" key="5">
    <source>
        <dbReference type="ARBA" id="ARBA00022824"/>
    </source>
</evidence>
<evidence type="ECO:0000256" key="9">
    <source>
        <dbReference type="SAM" id="Phobius"/>
    </source>
</evidence>
<dbReference type="STRING" id="747676.F4RWF0"/>
<protein>
    <submittedName>
        <fullName evidence="11">Uncharacterized protein</fullName>
    </submittedName>
</protein>
<dbReference type="EMBL" id="GL883125">
    <property type="protein sequence ID" value="EGG03273.1"/>
    <property type="molecule type" value="Genomic_DNA"/>
</dbReference>
<dbReference type="AlphaFoldDB" id="F4RWF0"/>
<dbReference type="InterPro" id="IPR027538">
    <property type="entry name" value="Get1_fungi"/>
</dbReference>
<keyword evidence="8" id="KW-0175">Coiled coil</keyword>
<dbReference type="HAMAP" id="MF_03113">
    <property type="entry name" value="Get1"/>
    <property type="match status" value="1"/>
</dbReference>
<dbReference type="Gene3D" id="1.10.287.660">
    <property type="entry name" value="Helix hairpin bin"/>
    <property type="match status" value="1"/>
</dbReference>
<gene>
    <name evidence="8" type="primary">GET1</name>
    <name evidence="11" type="ORF">MELLADRAFT_109420</name>
</gene>
<comment type="subcellular location">
    <subcellularLocation>
        <location evidence="1">Endoplasmic reticulum membrane</location>
        <topology evidence="1">Multi-pass membrane protein</topology>
    </subcellularLocation>
</comment>
<keyword evidence="12" id="KW-1185">Reference proteome</keyword>
<proteinExistence type="inferred from homology"/>
<evidence type="ECO:0000256" key="6">
    <source>
        <dbReference type="ARBA" id="ARBA00022989"/>
    </source>
</evidence>
<feature type="chain" id="PRO_5003321827" evidence="10">
    <location>
        <begin position="18"/>
        <end position="195"/>
    </location>
</feature>
<dbReference type="Proteomes" id="UP000001072">
    <property type="component" value="Unassembled WGS sequence"/>
</dbReference>
<feature type="transmembrane region" description="Helical" evidence="9">
    <location>
        <begin position="98"/>
        <end position="118"/>
    </location>
</feature>
<evidence type="ECO:0000256" key="7">
    <source>
        <dbReference type="ARBA" id="ARBA00023136"/>
    </source>
</evidence>
<keyword evidence="10" id="KW-0732">Signal</keyword>
<dbReference type="HOGENOM" id="CLU_089418_0_1_1"/>
<keyword evidence="5 8" id="KW-0256">Endoplasmic reticulum</keyword>
<comment type="caution">
    <text evidence="8">Lacks conserved residue(s) required for the propagation of feature annotation.</text>
</comment>
<name>F4RWF0_MELLP</name>
<evidence type="ECO:0000256" key="10">
    <source>
        <dbReference type="SAM" id="SignalP"/>
    </source>
</evidence>
<dbReference type="GO" id="GO:0071816">
    <property type="term" value="P:tail-anchored membrane protein insertion into ER membrane"/>
    <property type="evidence" value="ECO:0007669"/>
    <property type="project" value="InterPro"/>
</dbReference>
<dbReference type="Pfam" id="PF04420">
    <property type="entry name" value="CHD5"/>
    <property type="match status" value="1"/>
</dbReference>
<dbReference type="GeneID" id="18923760"/>
<feature type="topological domain" description="Lumenal" evidence="8">
    <location>
        <begin position="1"/>
        <end position="2"/>
    </location>
</feature>
<dbReference type="RefSeq" id="XP_007413408.1">
    <property type="nucleotide sequence ID" value="XM_007413346.1"/>
</dbReference>
<keyword evidence="4 8" id="KW-0812">Transmembrane</keyword>
<evidence type="ECO:0000256" key="2">
    <source>
        <dbReference type="ARBA" id="ARBA00010799"/>
    </source>
</evidence>
<feature type="transmembrane region" description="Helical" evidence="9">
    <location>
        <begin position="138"/>
        <end position="161"/>
    </location>
</feature>
<dbReference type="InterPro" id="IPR028945">
    <property type="entry name" value="Get1"/>
</dbReference>
<accession>F4RWF0</accession>
<dbReference type="PANTHER" id="PTHR42650:SF1">
    <property type="entry name" value="GUIDED ENTRY OF TAIL-ANCHORED PROTEINS FACTOR 1"/>
    <property type="match status" value="1"/>
</dbReference>
<feature type="coiled-coil region" evidence="8">
    <location>
        <begin position="70"/>
        <end position="97"/>
    </location>
</feature>
<evidence type="ECO:0000256" key="3">
    <source>
        <dbReference type="ARBA" id="ARBA00022448"/>
    </source>
</evidence>
<feature type="topological domain" description="Cytoplasmic" evidence="8">
    <location>
        <begin position="169"/>
        <end position="195"/>
    </location>
</feature>
<dbReference type="GO" id="GO:0043529">
    <property type="term" value="C:GET complex"/>
    <property type="evidence" value="ECO:0007669"/>
    <property type="project" value="InterPro"/>
</dbReference>
<dbReference type="OrthoDB" id="69461at2759"/>
<evidence type="ECO:0000313" key="11">
    <source>
        <dbReference type="EMBL" id="EGG03273.1"/>
    </source>
</evidence>
<sequence length="195" mass="21914">MLAVYVFLVVFSGQLISWIGSTQLSEWAHSIYLFLTRSPLARNQKSLRGTILKTKSEFQATSSQDEFAKWARLRRKMDKELQELDNLNKQIASDRTQFTALFSSVLWVFTSGLQFVLISWYRSSPVLLLPPGWFPPTIVWLLSLPSAPYGAVSTTVWALVCKRALSVLAKMMADSLGVIFGSKPTTQSPEKPVAH</sequence>
<dbReference type="VEuPathDB" id="FungiDB:MELLADRAFT_109420"/>
<dbReference type="FunCoup" id="F4RWF0">
    <property type="interactions" value="213"/>
</dbReference>
<evidence type="ECO:0000256" key="4">
    <source>
        <dbReference type="ARBA" id="ARBA00022692"/>
    </source>
</evidence>
<dbReference type="InterPro" id="IPR029012">
    <property type="entry name" value="Helix_hairpin_bin_sf"/>
</dbReference>
<keyword evidence="6 8" id="KW-1133">Transmembrane helix</keyword>
<organism evidence="12">
    <name type="scientific">Melampsora larici-populina (strain 98AG31 / pathotype 3-4-7)</name>
    <name type="common">Poplar leaf rust fungus</name>
    <dbReference type="NCBI Taxonomy" id="747676"/>
    <lineage>
        <taxon>Eukaryota</taxon>
        <taxon>Fungi</taxon>
        <taxon>Dikarya</taxon>
        <taxon>Basidiomycota</taxon>
        <taxon>Pucciniomycotina</taxon>
        <taxon>Pucciniomycetes</taxon>
        <taxon>Pucciniales</taxon>
        <taxon>Melampsoraceae</taxon>
        <taxon>Melampsora</taxon>
    </lineage>
</organism>
<feature type="signal peptide" evidence="10">
    <location>
        <begin position="1"/>
        <end position="17"/>
    </location>
</feature>
<dbReference type="GO" id="GO:0043495">
    <property type="term" value="F:protein-membrane adaptor activity"/>
    <property type="evidence" value="ECO:0007669"/>
    <property type="project" value="TreeGrafter"/>
</dbReference>